<name>A0AAV7QTJ2_PLEWA</name>
<evidence type="ECO:0000313" key="2">
    <source>
        <dbReference type="EMBL" id="KAJ1142676.1"/>
    </source>
</evidence>
<dbReference type="Proteomes" id="UP001066276">
    <property type="component" value="Chromosome 6"/>
</dbReference>
<feature type="compositionally biased region" description="Low complexity" evidence="1">
    <location>
        <begin position="9"/>
        <end position="23"/>
    </location>
</feature>
<dbReference type="AlphaFoldDB" id="A0AAV7QTJ2"/>
<evidence type="ECO:0000313" key="3">
    <source>
        <dbReference type="Proteomes" id="UP001066276"/>
    </source>
</evidence>
<gene>
    <name evidence="2" type="ORF">NDU88_008989</name>
</gene>
<protein>
    <submittedName>
        <fullName evidence="2">Uncharacterized protein</fullName>
    </submittedName>
</protein>
<comment type="caution">
    <text evidence="2">The sequence shown here is derived from an EMBL/GenBank/DDBJ whole genome shotgun (WGS) entry which is preliminary data.</text>
</comment>
<dbReference type="EMBL" id="JANPWB010000010">
    <property type="protein sequence ID" value="KAJ1142676.1"/>
    <property type="molecule type" value="Genomic_DNA"/>
</dbReference>
<organism evidence="2 3">
    <name type="scientific">Pleurodeles waltl</name>
    <name type="common">Iberian ribbed newt</name>
    <dbReference type="NCBI Taxonomy" id="8319"/>
    <lineage>
        <taxon>Eukaryota</taxon>
        <taxon>Metazoa</taxon>
        <taxon>Chordata</taxon>
        <taxon>Craniata</taxon>
        <taxon>Vertebrata</taxon>
        <taxon>Euteleostomi</taxon>
        <taxon>Amphibia</taxon>
        <taxon>Batrachia</taxon>
        <taxon>Caudata</taxon>
        <taxon>Salamandroidea</taxon>
        <taxon>Salamandridae</taxon>
        <taxon>Pleurodelinae</taxon>
        <taxon>Pleurodeles</taxon>
    </lineage>
</organism>
<feature type="region of interest" description="Disordered" evidence="1">
    <location>
        <begin position="1"/>
        <end position="28"/>
    </location>
</feature>
<sequence length="157" mass="15697">MGLQTVTYSRGAAGSGATAASASHGGGGVRAPVVEGLRCRTNLVGPDPLDQGLPSELGTASRAVDQSLWRCRAEGPAGDQMSAGHDVGPSASSGRGQPAPPCRLPQRQRCGPGTTEGCPGWSRWGTDAAAPGGLAERTHKVSGPGPETGGVQEQCSL</sequence>
<proteinExistence type="predicted"/>
<keyword evidence="3" id="KW-1185">Reference proteome</keyword>
<evidence type="ECO:0000256" key="1">
    <source>
        <dbReference type="SAM" id="MobiDB-lite"/>
    </source>
</evidence>
<reference evidence="2" key="1">
    <citation type="journal article" date="2022" name="bioRxiv">
        <title>Sequencing and chromosome-scale assembly of the giantPleurodeles waltlgenome.</title>
        <authorList>
            <person name="Brown T."/>
            <person name="Elewa A."/>
            <person name="Iarovenko S."/>
            <person name="Subramanian E."/>
            <person name="Araus A.J."/>
            <person name="Petzold A."/>
            <person name="Susuki M."/>
            <person name="Suzuki K.-i.T."/>
            <person name="Hayashi T."/>
            <person name="Toyoda A."/>
            <person name="Oliveira C."/>
            <person name="Osipova E."/>
            <person name="Leigh N.D."/>
            <person name="Simon A."/>
            <person name="Yun M.H."/>
        </authorList>
    </citation>
    <scope>NUCLEOTIDE SEQUENCE</scope>
    <source>
        <strain evidence="2">20211129_DDA</strain>
        <tissue evidence="2">Liver</tissue>
    </source>
</reference>
<feature type="region of interest" description="Disordered" evidence="1">
    <location>
        <begin position="74"/>
        <end position="157"/>
    </location>
</feature>
<accession>A0AAV7QTJ2</accession>